<dbReference type="Pfam" id="PF04276">
    <property type="entry name" value="DUF443"/>
    <property type="match status" value="1"/>
</dbReference>
<protein>
    <submittedName>
        <fullName evidence="1">DUF443 family protein</fullName>
    </submittedName>
</protein>
<accession>A0A6A9GUE5</accession>
<dbReference type="NCBIfam" id="TIGR01218">
    <property type="entry name" value="Gpos_tandem_5TM"/>
    <property type="match status" value="1"/>
</dbReference>
<proteinExistence type="predicted"/>
<organism evidence="1">
    <name type="scientific">Staphylococcus aureus</name>
    <dbReference type="NCBI Taxonomy" id="1280"/>
    <lineage>
        <taxon>Bacteria</taxon>
        <taxon>Bacillati</taxon>
        <taxon>Bacillota</taxon>
        <taxon>Bacilli</taxon>
        <taxon>Bacillales</taxon>
        <taxon>Staphylococcaceae</taxon>
        <taxon>Staphylococcus</taxon>
    </lineage>
</organism>
<reference evidence="1" key="1">
    <citation type="journal article" date="2019" name="Int. J. Infect. Dis.">
        <title>Characterization of a community-acquired methicillin-resistant sequence type 338 Staphylococcus aureus strain containing a staphylococcal cassette chromosome mec type VT.</title>
        <authorList>
            <person name="Chen Y."/>
            <person name="Hong J."/>
            <person name="Chen Y."/>
            <person name="Wang H."/>
            <person name="Yu Y."/>
            <person name="Qu T."/>
        </authorList>
    </citation>
    <scope>NUCLEOTIDE SEQUENCE</scope>
    <source>
        <strain evidence="1">LQ41</strain>
    </source>
</reference>
<dbReference type="EMBL" id="WFIJ01000004">
    <property type="protein sequence ID" value="MUG83009.1"/>
    <property type="molecule type" value="Genomic_DNA"/>
</dbReference>
<gene>
    <name evidence="1" type="ORF">GAY51_04805</name>
</gene>
<sequence length="216" mass="25542">MEVKTLLCESRVIDKNAKYRIIKYNDEYFMIDLSSNYISYLLPMINWFIPKKGVKLSVKEVEKLDTIKPQKNSALNWYIGFSVLLTVIFRKYISLLDLQIERYINISISLLIILFIILFRLYINKKLTIKSFHQNEYRTLVLIPTWKSFIFTSFAFVFIGLISIFTIIVTFYYENQNIIVFLTEVAMILIFSFLNVLSISDSKVHVIIKENGKRNI</sequence>
<comment type="caution">
    <text evidence="1">The sequence shown here is derived from an EMBL/GenBank/DDBJ whole genome shotgun (WGS) entry which is preliminary data.</text>
</comment>
<evidence type="ECO:0000313" key="1">
    <source>
        <dbReference type="EMBL" id="MUG83009.1"/>
    </source>
</evidence>
<dbReference type="InterPro" id="IPR005915">
    <property type="entry name" value="Tandem_5TM"/>
</dbReference>
<dbReference type="RefSeq" id="WP_001813290.1">
    <property type="nucleotide sequence ID" value="NZ_AP017891.1"/>
</dbReference>
<name>A0A6A9GUE5_STAAU</name>
<dbReference type="AlphaFoldDB" id="A0A6A9GUE5"/>